<sequence>MSAKSWWSVVFTGVAVVLGSVIGGNTPAIAASDNNPRTYAGDYQGGSLPIGTFIAFQYGSFAHADAFVDPTGRALPDSHANTWVEFTRLTYFAEFANRPLVIEADLPVATLTDVNIPGTNNLVAGGLVDPVIHLTYFLITDATVQRWVGVTNFIWLPWGRNFDNRSVVNVSTPRQFTDTPQFGWTEGLGKFSPSLKGLFFDLIADASFHTDGDSPLEVVNPPGAPLPGVLRYDTLTQHPSYDVKAFLRYNPSTFLFAAVGIEKSWGGEQIGTNGRFIVAGLPVEIPQPNVSIGRDDFLRGHFQFQIPLAQDFTIAGDVFHDFEATGGFRQNIGVEIRLAKFFFPTPRSK</sequence>
<dbReference type="AlphaFoldDB" id="A0A1M5V9A0"/>
<name>A0A1M5V9A0_9BRAD</name>
<evidence type="ECO:0008006" key="3">
    <source>
        <dbReference type="Google" id="ProtNLM"/>
    </source>
</evidence>
<dbReference type="RefSeq" id="WP_079572649.1">
    <property type="nucleotide sequence ID" value="NZ_LT670818.1"/>
</dbReference>
<protein>
    <recommendedName>
        <fullName evidence="3">MetA-pathway of phenol degradation</fullName>
    </recommendedName>
</protein>
<dbReference type="OrthoDB" id="8186265at2"/>
<organism evidence="1 2">
    <name type="scientific">Bradyrhizobium erythrophlei</name>
    <dbReference type="NCBI Taxonomy" id="1437360"/>
    <lineage>
        <taxon>Bacteria</taxon>
        <taxon>Pseudomonadati</taxon>
        <taxon>Pseudomonadota</taxon>
        <taxon>Alphaproteobacteria</taxon>
        <taxon>Hyphomicrobiales</taxon>
        <taxon>Nitrobacteraceae</taxon>
        <taxon>Bradyrhizobium</taxon>
    </lineage>
</organism>
<dbReference type="Proteomes" id="UP000190675">
    <property type="component" value="Chromosome I"/>
</dbReference>
<proteinExistence type="predicted"/>
<gene>
    <name evidence="1" type="ORF">SAMN05444169_9026</name>
</gene>
<dbReference type="EMBL" id="LT670818">
    <property type="protein sequence ID" value="SHH71852.1"/>
    <property type="molecule type" value="Genomic_DNA"/>
</dbReference>
<accession>A0A1M5V9A0</accession>
<reference evidence="1 2" key="1">
    <citation type="submission" date="2016-11" db="EMBL/GenBank/DDBJ databases">
        <authorList>
            <person name="Jaros S."/>
            <person name="Januszkiewicz K."/>
            <person name="Wedrychowicz H."/>
        </authorList>
    </citation>
    <scope>NUCLEOTIDE SEQUENCE [LARGE SCALE GENOMIC DNA]</scope>
    <source>
        <strain evidence="1 2">GAS242</strain>
    </source>
</reference>
<evidence type="ECO:0000313" key="2">
    <source>
        <dbReference type="Proteomes" id="UP000190675"/>
    </source>
</evidence>
<evidence type="ECO:0000313" key="1">
    <source>
        <dbReference type="EMBL" id="SHH71852.1"/>
    </source>
</evidence>